<dbReference type="InterPro" id="IPR036956">
    <property type="entry name" value="Impact_N_sf"/>
</dbReference>
<dbReference type="GO" id="GO:0005737">
    <property type="term" value="C:cytoplasm"/>
    <property type="evidence" value="ECO:0007669"/>
    <property type="project" value="TreeGrafter"/>
</dbReference>
<accession>A0A4Z1DZ53</accession>
<dbReference type="PROSITE" id="PS00910">
    <property type="entry name" value="UPF0029"/>
    <property type="match status" value="1"/>
</dbReference>
<feature type="domain" description="Impact N-terminal" evidence="3">
    <location>
        <begin position="21"/>
        <end position="125"/>
    </location>
</feature>
<dbReference type="InterPro" id="IPR020568">
    <property type="entry name" value="Ribosomal_Su5_D2-typ_SF"/>
</dbReference>
<dbReference type="SUPFAM" id="SSF54211">
    <property type="entry name" value="Ribosomal protein S5 domain 2-like"/>
    <property type="match status" value="1"/>
</dbReference>
<evidence type="ECO:0000256" key="1">
    <source>
        <dbReference type="ARBA" id="ARBA00007665"/>
    </source>
</evidence>
<evidence type="ECO:0000259" key="3">
    <source>
        <dbReference type="Pfam" id="PF01205"/>
    </source>
</evidence>
<dbReference type="InterPro" id="IPR023582">
    <property type="entry name" value="Impact"/>
</dbReference>
<protein>
    <recommendedName>
        <fullName evidence="3">Impact N-terminal domain-containing protein</fullName>
    </recommendedName>
</protein>
<keyword evidence="5" id="KW-1185">Reference proteome</keyword>
<dbReference type="Gene3D" id="3.30.230.30">
    <property type="entry name" value="Impact, N-terminal domain"/>
    <property type="match status" value="1"/>
</dbReference>
<dbReference type="RefSeq" id="WP_135849889.1">
    <property type="nucleotide sequence ID" value="NZ_RHPJ01000003.1"/>
</dbReference>
<reference evidence="4 5" key="1">
    <citation type="submission" date="2018-11" db="EMBL/GenBank/DDBJ databases">
        <title>Complete genome sequencing of the Actinobacteria Serinibacter sp. K3-2.</title>
        <authorList>
            <person name="Rakitin A.L."/>
            <person name="Beletsky A.V."/>
            <person name="Mardanov A.V."/>
            <person name="Ravin N.V."/>
            <person name="Gromova A.S."/>
            <person name="Filippova S.N."/>
            <person name="Gal'Chenko V.F."/>
        </authorList>
    </citation>
    <scope>NUCLEOTIDE SEQUENCE [LARGE SCALE GENOMIC DNA]</scope>
    <source>
        <strain evidence="4 5">K3-2</strain>
    </source>
</reference>
<feature type="region of interest" description="Disordered" evidence="2">
    <location>
        <begin position="193"/>
        <end position="218"/>
    </location>
</feature>
<feature type="compositionally biased region" description="Basic and acidic residues" evidence="2">
    <location>
        <begin position="209"/>
        <end position="218"/>
    </location>
</feature>
<dbReference type="InterPro" id="IPR020569">
    <property type="entry name" value="UPF0029_Impact_CS"/>
</dbReference>
<organism evidence="4 5">
    <name type="scientific">Serinibacter arcticus</name>
    <dbReference type="NCBI Taxonomy" id="1655435"/>
    <lineage>
        <taxon>Bacteria</taxon>
        <taxon>Bacillati</taxon>
        <taxon>Actinomycetota</taxon>
        <taxon>Actinomycetes</taxon>
        <taxon>Micrococcales</taxon>
        <taxon>Beutenbergiaceae</taxon>
        <taxon>Serinibacter</taxon>
    </lineage>
</organism>
<dbReference type="PANTHER" id="PTHR16301">
    <property type="entry name" value="IMPACT-RELATED"/>
    <property type="match status" value="1"/>
</dbReference>
<name>A0A4Z1DZ53_9MICO</name>
<evidence type="ECO:0000256" key="2">
    <source>
        <dbReference type="SAM" id="MobiDB-lite"/>
    </source>
</evidence>
<dbReference type="OrthoDB" id="9813771at2"/>
<comment type="similarity">
    <text evidence="1">Belongs to the IMPACT family.</text>
</comment>
<gene>
    <name evidence="4" type="ORF">SERN_1853</name>
</gene>
<evidence type="ECO:0000313" key="5">
    <source>
        <dbReference type="Proteomes" id="UP000297318"/>
    </source>
</evidence>
<proteinExistence type="inferred from homology"/>
<dbReference type="Pfam" id="PF01205">
    <property type="entry name" value="Impact_N"/>
    <property type="match status" value="1"/>
</dbReference>
<dbReference type="AlphaFoldDB" id="A0A4Z1DZ53"/>
<dbReference type="PANTHER" id="PTHR16301:SF20">
    <property type="entry name" value="IMPACT FAMILY MEMBER YIGZ"/>
    <property type="match status" value="1"/>
</dbReference>
<dbReference type="InterPro" id="IPR001498">
    <property type="entry name" value="Impact_N"/>
</dbReference>
<dbReference type="GO" id="GO:0006446">
    <property type="term" value="P:regulation of translational initiation"/>
    <property type="evidence" value="ECO:0007669"/>
    <property type="project" value="TreeGrafter"/>
</dbReference>
<dbReference type="EMBL" id="RHPJ01000003">
    <property type="protein sequence ID" value="TGO04260.1"/>
    <property type="molecule type" value="Genomic_DNA"/>
</dbReference>
<evidence type="ECO:0000313" key="4">
    <source>
        <dbReference type="EMBL" id="TGO04260.1"/>
    </source>
</evidence>
<sequence length="218" mass="22851">MTLEEYTTIAAAVTGETEISRSRFLCLLSPVPDEAGARERIAQARALHPRARHHCTAFVIGPGGGLERSNDDGEPSGTAGAPMLEALRSAGVSDVVAVVVRYFGGVLLGTGGLTRAYRGAVTDALALAAPVVRRRLLTFDVRTGYAQAAVVQAEARRRDWPVEAGYGAEVDLRIAVASQDVAALQACVERATTGASTAEPSGGTWISRAGDRRGPWPP</sequence>
<comment type="caution">
    <text evidence="4">The sequence shown here is derived from an EMBL/GenBank/DDBJ whole genome shotgun (WGS) entry which is preliminary data.</text>
</comment>
<dbReference type="Proteomes" id="UP000297318">
    <property type="component" value="Unassembled WGS sequence"/>
</dbReference>